<evidence type="ECO:0000256" key="1">
    <source>
        <dbReference type="SAM" id="Phobius"/>
    </source>
</evidence>
<protein>
    <submittedName>
        <fullName evidence="2">Transmembrane protein, putative</fullName>
    </submittedName>
</protein>
<dbReference type="AlphaFoldDB" id="Q24EZ4"/>
<keyword evidence="1 2" id="KW-0812">Transmembrane</keyword>
<dbReference type="KEGG" id="tet:TTHERM_01148190"/>
<keyword evidence="1" id="KW-0472">Membrane</keyword>
<evidence type="ECO:0000313" key="3">
    <source>
        <dbReference type="Proteomes" id="UP000009168"/>
    </source>
</evidence>
<feature type="transmembrane region" description="Helical" evidence="1">
    <location>
        <begin position="30"/>
        <end position="50"/>
    </location>
</feature>
<gene>
    <name evidence="2" type="ORF">TTHERM_01148190</name>
</gene>
<reference evidence="3" key="1">
    <citation type="journal article" date="2006" name="PLoS Biol.">
        <title>Macronuclear genome sequence of the ciliate Tetrahymena thermophila, a model eukaryote.</title>
        <authorList>
            <person name="Eisen J.A."/>
            <person name="Coyne R.S."/>
            <person name="Wu M."/>
            <person name="Wu D."/>
            <person name="Thiagarajan M."/>
            <person name="Wortman J.R."/>
            <person name="Badger J.H."/>
            <person name="Ren Q."/>
            <person name="Amedeo P."/>
            <person name="Jones K.M."/>
            <person name="Tallon L.J."/>
            <person name="Delcher A.L."/>
            <person name="Salzberg S.L."/>
            <person name="Silva J.C."/>
            <person name="Haas B.J."/>
            <person name="Majoros W.H."/>
            <person name="Farzad M."/>
            <person name="Carlton J.M."/>
            <person name="Smith R.K. Jr."/>
            <person name="Garg J."/>
            <person name="Pearlman R.E."/>
            <person name="Karrer K.M."/>
            <person name="Sun L."/>
            <person name="Manning G."/>
            <person name="Elde N.C."/>
            <person name="Turkewitz A.P."/>
            <person name="Asai D.J."/>
            <person name="Wilkes D.E."/>
            <person name="Wang Y."/>
            <person name="Cai H."/>
            <person name="Collins K."/>
            <person name="Stewart B.A."/>
            <person name="Lee S.R."/>
            <person name="Wilamowska K."/>
            <person name="Weinberg Z."/>
            <person name="Ruzzo W.L."/>
            <person name="Wloga D."/>
            <person name="Gaertig J."/>
            <person name="Frankel J."/>
            <person name="Tsao C.-C."/>
            <person name="Gorovsky M.A."/>
            <person name="Keeling P.J."/>
            <person name="Waller R.F."/>
            <person name="Patron N.J."/>
            <person name="Cherry J.M."/>
            <person name="Stover N.A."/>
            <person name="Krieger C.J."/>
            <person name="del Toro C."/>
            <person name="Ryder H.F."/>
            <person name="Williamson S.C."/>
            <person name="Barbeau R.A."/>
            <person name="Hamilton E.P."/>
            <person name="Orias E."/>
        </authorList>
    </citation>
    <scope>NUCLEOTIDE SEQUENCE [LARGE SCALE GENOMIC DNA]</scope>
    <source>
        <strain evidence="3">SB210</strain>
    </source>
</reference>
<dbReference type="Proteomes" id="UP000009168">
    <property type="component" value="Unassembled WGS sequence"/>
</dbReference>
<keyword evidence="3" id="KW-1185">Reference proteome</keyword>
<name>Q24EZ4_TETTS</name>
<evidence type="ECO:0000313" key="2">
    <source>
        <dbReference type="EMBL" id="EAS06361.2"/>
    </source>
</evidence>
<sequence length="277" mass="32838">MKKKSESEQSEKQFNKITYYFKVYQSFLKAIFFFSCQQQIIGLCILLLAFNEPMLIKFKQLLLKFRKLEVKDIQNLKKINKDVIFQQIQIKKYSKVNLKIPFTTENQYETVISLLFSFGVSEVRDNYGNSRVSQSSFLISHSGQTVTIKCLCNKNFIKYFYQKLISMQSIFIERNYQNWQETMKKLINQLNLSLSHQIHSIYVSSLADTKSYIDHCKFFLLFTNQIQLLNLPEQIQNVHNSYILKINQVILTNIAFDNLIAEFQITNPHIIFYSLFE</sequence>
<dbReference type="HOGENOM" id="CLU_1247545_0_0_1"/>
<organism evidence="2 3">
    <name type="scientific">Tetrahymena thermophila (strain SB210)</name>
    <dbReference type="NCBI Taxonomy" id="312017"/>
    <lineage>
        <taxon>Eukaryota</taxon>
        <taxon>Sar</taxon>
        <taxon>Alveolata</taxon>
        <taxon>Ciliophora</taxon>
        <taxon>Intramacronucleata</taxon>
        <taxon>Oligohymenophorea</taxon>
        <taxon>Hymenostomatida</taxon>
        <taxon>Tetrahymenina</taxon>
        <taxon>Tetrahymenidae</taxon>
        <taxon>Tetrahymena</taxon>
    </lineage>
</organism>
<proteinExistence type="predicted"/>
<keyword evidence="1" id="KW-1133">Transmembrane helix</keyword>
<dbReference type="GeneID" id="7833127"/>
<dbReference type="RefSeq" id="XP_001026606.2">
    <property type="nucleotide sequence ID" value="XM_001026606.2"/>
</dbReference>
<dbReference type="EMBL" id="GG662298">
    <property type="protein sequence ID" value="EAS06361.2"/>
    <property type="molecule type" value="Genomic_DNA"/>
</dbReference>
<dbReference type="InParanoid" id="Q24EZ4"/>
<accession>Q24EZ4</accession>